<reference evidence="4 5" key="1">
    <citation type="journal article" date="2018" name="Mol. Plant">
        <title>The genome of Artemisia annua provides insight into the evolution of Asteraceae family and artemisinin biosynthesis.</title>
        <authorList>
            <person name="Shen Q."/>
            <person name="Zhang L."/>
            <person name="Liao Z."/>
            <person name="Wang S."/>
            <person name="Yan T."/>
            <person name="Shi P."/>
            <person name="Liu M."/>
            <person name="Fu X."/>
            <person name="Pan Q."/>
            <person name="Wang Y."/>
            <person name="Lv Z."/>
            <person name="Lu X."/>
            <person name="Zhang F."/>
            <person name="Jiang W."/>
            <person name="Ma Y."/>
            <person name="Chen M."/>
            <person name="Hao X."/>
            <person name="Li L."/>
            <person name="Tang Y."/>
            <person name="Lv G."/>
            <person name="Zhou Y."/>
            <person name="Sun X."/>
            <person name="Brodelius P.E."/>
            <person name="Rose J.K.C."/>
            <person name="Tang K."/>
        </authorList>
    </citation>
    <scope>NUCLEOTIDE SEQUENCE [LARGE SCALE GENOMIC DNA]</scope>
    <source>
        <strain evidence="5">cv. Huhao1</strain>
        <tissue evidence="4">Leaf</tissue>
    </source>
</reference>
<dbReference type="InterPro" id="IPR027417">
    <property type="entry name" value="P-loop_NTPase"/>
</dbReference>
<keyword evidence="1" id="KW-0547">Nucleotide-binding</keyword>
<sequence length="182" mass="19322">MAQMSIQPLCRKLLARISDLNGTIKVTNSGIKKIVDSCTNKTDDSDTKKIKNSSTSKIADSGAKKILDPEPYSSDVNMMIIGDPSVSKSQLLRAIMNISLLAKSMTGRGSLTAEVTIDQEIDLKLTPHLGAPLAMAVNHDDGGAGVSGIGIQEAKSLDMASFCKTNSVMASFMKYGDDFYGG</sequence>
<evidence type="ECO:0000313" key="5">
    <source>
        <dbReference type="Proteomes" id="UP000245207"/>
    </source>
</evidence>
<protein>
    <submittedName>
        <fullName evidence="4">Mini-chromosome maintenance (MCM) complex protein family</fullName>
    </submittedName>
</protein>
<evidence type="ECO:0000259" key="3">
    <source>
        <dbReference type="PROSITE" id="PS50051"/>
    </source>
</evidence>
<accession>A0A2U1KH53</accession>
<dbReference type="GO" id="GO:0003677">
    <property type="term" value="F:DNA binding"/>
    <property type="evidence" value="ECO:0007669"/>
    <property type="project" value="InterPro"/>
</dbReference>
<dbReference type="AlphaFoldDB" id="A0A2U1KH53"/>
<dbReference type="EMBL" id="PKPP01018806">
    <property type="protein sequence ID" value="PWA36096.1"/>
    <property type="molecule type" value="Genomic_DNA"/>
</dbReference>
<keyword evidence="5" id="KW-1185">Reference proteome</keyword>
<evidence type="ECO:0000256" key="1">
    <source>
        <dbReference type="ARBA" id="ARBA00022741"/>
    </source>
</evidence>
<name>A0A2U1KH53_ARTAN</name>
<dbReference type="Pfam" id="PF00493">
    <property type="entry name" value="MCM"/>
    <property type="match status" value="1"/>
</dbReference>
<dbReference type="Gene3D" id="3.40.50.300">
    <property type="entry name" value="P-loop containing nucleotide triphosphate hydrolases"/>
    <property type="match status" value="1"/>
</dbReference>
<keyword evidence="2" id="KW-0067">ATP-binding</keyword>
<organism evidence="4 5">
    <name type="scientific">Artemisia annua</name>
    <name type="common">Sweet wormwood</name>
    <dbReference type="NCBI Taxonomy" id="35608"/>
    <lineage>
        <taxon>Eukaryota</taxon>
        <taxon>Viridiplantae</taxon>
        <taxon>Streptophyta</taxon>
        <taxon>Embryophyta</taxon>
        <taxon>Tracheophyta</taxon>
        <taxon>Spermatophyta</taxon>
        <taxon>Magnoliopsida</taxon>
        <taxon>eudicotyledons</taxon>
        <taxon>Gunneridae</taxon>
        <taxon>Pentapetalae</taxon>
        <taxon>asterids</taxon>
        <taxon>campanulids</taxon>
        <taxon>Asterales</taxon>
        <taxon>Asteraceae</taxon>
        <taxon>Asteroideae</taxon>
        <taxon>Anthemideae</taxon>
        <taxon>Artemisiinae</taxon>
        <taxon>Artemisia</taxon>
    </lineage>
</organism>
<evidence type="ECO:0000256" key="2">
    <source>
        <dbReference type="ARBA" id="ARBA00022840"/>
    </source>
</evidence>
<evidence type="ECO:0000313" key="4">
    <source>
        <dbReference type="EMBL" id="PWA36096.1"/>
    </source>
</evidence>
<proteinExistence type="predicted"/>
<dbReference type="InterPro" id="IPR001208">
    <property type="entry name" value="MCM_dom"/>
</dbReference>
<dbReference type="PROSITE" id="PS50051">
    <property type="entry name" value="MCM_2"/>
    <property type="match status" value="1"/>
</dbReference>
<comment type="caution">
    <text evidence="4">The sequence shown here is derived from an EMBL/GenBank/DDBJ whole genome shotgun (WGS) entry which is preliminary data.</text>
</comment>
<dbReference type="Proteomes" id="UP000245207">
    <property type="component" value="Unassembled WGS sequence"/>
</dbReference>
<gene>
    <name evidence="4" type="ORF">CTI12_AA603280</name>
</gene>
<dbReference type="STRING" id="35608.A0A2U1KH53"/>
<dbReference type="GO" id="GO:0005524">
    <property type="term" value="F:ATP binding"/>
    <property type="evidence" value="ECO:0007669"/>
    <property type="project" value="UniProtKB-KW"/>
</dbReference>
<feature type="domain" description="MCM C-terminal AAA(+) ATPase" evidence="3">
    <location>
        <begin position="61"/>
        <end position="116"/>
    </location>
</feature>